<evidence type="ECO:0000313" key="4">
    <source>
        <dbReference type="Proteomes" id="UP000005222"/>
    </source>
</evidence>
<name>G8YDU7_PICSO</name>
<reference evidence="3 4" key="1">
    <citation type="journal article" date="2012" name="G3 (Bethesda)">
        <title>Pichia sorbitophila, an interspecies yeast hybrid reveals early steps of genome resolution following polyploidization.</title>
        <authorList>
            <person name="Leh Louis V."/>
            <person name="Despons L."/>
            <person name="Friedrich A."/>
            <person name="Martin T."/>
            <person name="Durrens P."/>
            <person name="Casaregola S."/>
            <person name="Neuveglise C."/>
            <person name="Fairhead C."/>
            <person name="Marck C."/>
            <person name="Cruz J.A."/>
            <person name="Straub M.L."/>
            <person name="Kugler V."/>
            <person name="Sacerdot C."/>
            <person name="Uzunov Z."/>
            <person name="Thierry A."/>
            <person name="Weiss S."/>
            <person name="Bleykasten C."/>
            <person name="De Montigny J."/>
            <person name="Jacques N."/>
            <person name="Jung P."/>
            <person name="Lemaire M."/>
            <person name="Mallet S."/>
            <person name="Morel G."/>
            <person name="Richard G.F."/>
            <person name="Sarkar A."/>
            <person name="Savel G."/>
            <person name="Schacherer J."/>
            <person name="Seret M.L."/>
            <person name="Talla E."/>
            <person name="Samson G."/>
            <person name="Jubin C."/>
            <person name="Poulain J."/>
            <person name="Vacherie B."/>
            <person name="Barbe V."/>
            <person name="Pelletier E."/>
            <person name="Sherman D.J."/>
            <person name="Westhof E."/>
            <person name="Weissenbach J."/>
            <person name="Baret P.V."/>
            <person name="Wincker P."/>
            <person name="Gaillardin C."/>
            <person name="Dujon B."/>
            <person name="Souciet J.L."/>
        </authorList>
    </citation>
    <scope>NUCLEOTIDE SEQUENCE [LARGE SCALE GENOMIC DNA]</scope>
    <source>
        <strain evidence="4">ATCC MYA-4447 / BCRC 22081 / CBS 7064 / NBRC 10061 / NRRL Y-12695</strain>
    </source>
</reference>
<feature type="compositionally biased region" description="Polar residues" evidence="2">
    <location>
        <begin position="686"/>
        <end position="709"/>
    </location>
</feature>
<dbReference type="AlphaFoldDB" id="G8YDU7"/>
<dbReference type="Pfam" id="PF11496">
    <property type="entry name" value="HDA2-3"/>
    <property type="match status" value="1"/>
</dbReference>
<keyword evidence="4" id="KW-1185">Reference proteome</keyword>
<keyword evidence="1" id="KW-0175">Coiled coil</keyword>
<proteinExistence type="predicted"/>
<evidence type="ECO:0000256" key="2">
    <source>
        <dbReference type="SAM" id="MobiDB-lite"/>
    </source>
</evidence>
<dbReference type="InterPro" id="IPR021006">
    <property type="entry name" value="Hda2/3"/>
</dbReference>
<feature type="coiled-coil region" evidence="1">
    <location>
        <begin position="498"/>
        <end position="598"/>
    </location>
</feature>
<dbReference type="OMA" id="DHYMPRQ"/>
<evidence type="ECO:0000256" key="1">
    <source>
        <dbReference type="SAM" id="Coils"/>
    </source>
</evidence>
<dbReference type="HOGENOM" id="CLU_362083_0_0_1"/>
<accession>G8YDU7</accession>
<dbReference type="EMBL" id="FO082051">
    <property type="protein sequence ID" value="CCE81346.1"/>
    <property type="molecule type" value="Genomic_DNA"/>
</dbReference>
<protein>
    <submittedName>
        <fullName evidence="3">Piso0_001244 protein</fullName>
    </submittedName>
</protein>
<evidence type="ECO:0000313" key="3">
    <source>
        <dbReference type="EMBL" id="CCE81346.1"/>
    </source>
</evidence>
<dbReference type="GO" id="GO:0070823">
    <property type="term" value="C:HDA1 complex"/>
    <property type="evidence" value="ECO:0007669"/>
    <property type="project" value="InterPro"/>
</dbReference>
<dbReference type="FunCoup" id="G8YDU7">
    <property type="interactions" value="173"/>
</dbReference>
<gene>
    <name evidence="3" type="primary">Piso0_001244</name>
    <name evidence="3" type="ORF">GNLVRS01_PISO0I00668g</name>
</gene>
<dbReference type="STRING" id="559304.G8YDU7"/>
<dbReference type="Proteomes" id="UP000005222">
    <property type="component" value="Chromosome I"/>
</dbReference>
<dbReference type="Gene3D" id="3.40.50.12360">
    <property type="match status" value="1"/>
</dbReference>
<dbReference type="InterPro" id="IPR038609">
    <property type="entry name" value="HDA1_su2/3_sf"/>
</dbReference>
<dbReference type="InParanoid" id="G8YDU7"/>
<sequence>MNLVDILSEEQLAVPVKDRASDSSLRIKQPENGIYYLPTTFSPIQRDLQEIVIQIFGDVLTEEVRLKRQKTSINNLLDNAGSQETASTVSSFSQVEKLNLFYEQLCLITRHPSLLVDHFMPKKLLLSEVNERLLCLSGKLKFFNRFIDALVESSDSDKPVDLLVVTQDVKELELVEGLIIGKLLHYNNLCADRLYEGKVASEKIRSERQAVKSGKTKRRRVELFRNNVTKKIFPVTLHLATSQKLYNNFTITNSTKFSLIFSFDSAINPKNPNIEFLRSNNLPNGHNFTLSLDSESLKTPILVPLPLYSVEHMNVHVPQPSVESELDLNPRSRSEALKKWKVDVLNALVTDRHRAFEINEKDFYLQLYGHKMVSFIDWLHKWDISPFPLTEPIQALSTNLVLSLNDSIILKSVKSGTVKYFDADFMNQPNEDEKDLKSEADSVNFENDLAVYDYRTYRLKLTHLVHKRISDIEGLTNKYRDEILPSIRLEESIKQVSIDKYEESIADSYKKLRKVNDDANINDKKLGRTEADLEVYQKKEEELNSKLVFLESKFEALSGEQNKHEELDREIETQQETLSKLDEELSNVKESYDKILSDSEKARLEYQSKSSEAAALSAKLVILNAETTALQQKINGPGISSLPALIQKDEIIYHEWILAKLKKENEFMSALYGKRLEKPIKERSTVLENTTTGSLSRPSNRISRASTPL</sequence>
<dbReference type="eggNOG" id="ENOG502QU6B">
    <property type="taxonomic scope" value="Eukaryota"/>
</dbReference>
<organism evidence="3 4">
    <name type="scientific">Pichia sorbitophila (strain ATCC MYA-4447 / BCRC 22081 / CBS 7064 / NBRC 10061 / NRRL Y-12695)</name>
    <name type="common">Hybrid yeast</name>
    <dbReference type="NCBI Taxonomy" id="559304"/>
    <lineage>
        <taxon>Eukaryota</taxon>
        <taxon>Fungi</taxon>
        <taxon>Dikarya</taxon>
        <taxon>Ascomycota</taxon>
        <taxon>Saccharomycotina</taxon>
        <taxon>Pichiomycetes</taxon>
        <taxon>Debaryomycetaceae</taxon>
        <taxon>Millerozyma</taxon>
    </lineage>
</organism>
<dbReference type="OrthoDB" id="4034449at2759"/>
<feature type="region of interest" description="Disordered" evidence="2">
    <location>
        <begin position="683"/>
        <end position="709"/>
    </location>
</feature>